<gene>
    <name evidence="1" type="ORF">BACUNI_00203</name>
</gene>
<name>A0ABC9NHQ9_BACUC</name>
<protein>
    <submittedName>
        <fullName evidence="1">Uncharacterized protein</fullName>
    </submittedName>
</protein>
<comment type="caution">
    <text evidence="1">The sequence shown here is derived from an EMBL/GenBank/DDBJ whole genome shotgun (WGS) entry which is preliminary data.</text>
</comment>
<accession>A0ABC9NHQ9</accession>
<keyword evidence="2" id="KW-1185">Reference proteome</keyword>
<sequence length="34" mass="3966">MFLFHDKYMIYGCCFDAVKVEKSTQMKGVGMLLM</sequence>
<dbReference type="EMBL" id="AAYH02000030">
    <property type="protein sequence ID" value="EDO56173.1"/>
    <property type="molecule type" value="Genomic_DNA"/>
</dbReference>
<organism evidence="1 2">
    <name type="scientific">Bacteroides uniformis (strain ATCC 8492 / DSM 6597 / CCUG 4942 / CIP 103695 / JCM 5828 / KCTC 5204 / NCTC 13054 / VPI 0061)</name>
    <dbReference type="NCBI Taxonomy" id="411479"/>
    <lineage>
        <taxon>Bacteria</taxon>
        <taxon>Pseudomonadati</taxon>
        <taxon>Bacteroidota</taxon>
        <taxon>Bacteroidia</taxon>
        <taxon>Bacteroidales</taxon>
        <taxon>Bacteroidaceae</taxon>
        <taxon>Bacteroides</taxon>
    </lineage>
</organism>
<evidence type="ECO:0000313" key="2">
    <source>
        <dbReference type="Proteomes" id="UP000004110"/>
    </source>
</evidence>
<reference evidence="1" key="1">
    <citation type="submission" date="2007-06" db="EMBL/GenBank/DDBJ databases">
        <authorList>
            <person name="Fulton L."/>
            <person name="Clifton S."/>
            <person name="Fulton B."/>
            <person name="Xu J."/>
            <person name="Minx P."/>
            <person name="Pepin K.H."/>
            <person name="Johnson M."/>
            <person name="Thiruvilangam P."/>
            <person name="Bhonagiri V."/>
            <person name="Nash W.E."/>
            <person name="Mardis E.R."/>
            <person name="Wilson R.K."/>
        </authorList>
    </citation>
    <scope>NUCLEOTIDE SEQUENCE [LARGE SCALE GENOMIC DNA]</scope>
    <source>
        <strain evidence="1">ATCC 8492</strain>
    </source>
</reference>
<dbReference type="Proteomes" id="UP000004110">
    <property type="component" value="Unassembled WGS sequence"/>
</dbReference>
<reference evidence="1" key="2">
    <citation type="submission" date="2013-11" db="EMBL/GenBank/DDBJ databases">
        <title>Draft genome sequence of Bacteroides uniformis (ATCC 8492).</title>
        <authorList>
            <person name="Sudarsanam P."/>
            <person name="Ley R."/>
            <person name="Guruge J."/>
            <person name="Turnbaugh P.J."/>
            <person name="Mahowald M."/>
            <person name="Liep D."/>
            <person name="Gordon J."/>
        </authorList>
    </citation>
    <scope>NUCLEOTIDE SEQUENCE</scope>
    <source>
        <strain evidence="1">ATCC 8492</strain>
    </source>
</reference>
<proteinExistence type="predicted"/>
<dbReference type="AlphaFoldDB" id="A0ABC9NHQ9"/>
<evidence type="ECO:0000313" key="1">
    <source>
        <dbReference type="EMBL" id="EDO56173.1"/>
    </source>
</evidence>